<dbReference type="STRING" id="641691.SAMN05421636_104462"/>
<organism evidence="1 2">
    <name type="scientific">Pricia antarctica</name>
    <dbReference type="NCBI Taxonomy" id="641691"/>
    <lineage>
        <taxon>Bacteria</taxon>
        <taxon>Pseudomonadati</taxon>
        <taxon>Bacteroidota</taxon>
        <taxon>Flavobacteriia</taxon>
        <taxon>Flavobacteriales</taxon>
        <taxon>Flavobacteriaceae</taxon>
        <taxon>Pricia</taxon>
    </lineage>
</organism>
<name>A0A1G7C8M5_9FLAO</name>
<accession>A0A1G7C8M5</accession>
<dbReference type="RefSeq" id="WP_091868163.1">
    <property type="nucleotide sequence ID" value="NZ_FNAO01000004.1"/>
</dbReference>
<protein>
    <submittedName>
        <fullName evidence="1">Uncharacterized protein</fullName>
    </submittedName>
</protein>
<reference evidence="1 2" key="1">
    <citation type="submission" date="2016-10" db="EMBL/GenBank/DDBJ databases">
        <authorList>
            <person name="de Groot N.N."/>
        </authorList>
    </citation>
    <scope>NUCLEOTIDE SEQUENCE [LARGE SCALE GENOMIC DNA]</scope>
    <source>
        <strain evidence="1 2">DSM 23421</strain>
    </source>
</reference>
<dbReference type="OrthoDB" id="106501at2"/>
<keyword evidence="2" id="KW-1185">Reference proteome</keyword>
<proteinExistence type="predicted"/>
<sequence length="89" mass="10041">MFQIFLENLAYLLMVVLTTFGLRSQDKATIDKQVKNQKTFALVGYATLNYESSNGNGGFISATYNPIFVYKVNDKLSFNAELELEVEDS</sequence>
<dbReference type="AlphaFoldDB" id="A0A1G7C8M5"/>
<evidence type="ECO:0000313" key="2">
    <source>
        <dbReference type="Proteomes" id="UP000199109"/>
    </source>
</evidence>
<gene>
    <name evidence="1" type="ORF">SAMN05421636_104462</name>
</gene>
<dbReference type="Proteomes" id="UP000199109">
    <property type="component" value="Unassembled WGS sequence"/>
</dbReference>
<evidence type="ECO:0000313" key="1">
    <source>
        <dbReference type="EMBL" id="SDE35667.1"/>
    </source>
</evidence>
<dbReference type="EMBL" id="FNAO01000004">
    <property type="protein sequence ID" value="SDE35667.1"/>
    <property type="molecule type" value="Genomic_DNA"/>
</dbReference>